<reference evidence="3 4" key="1">
    <citation type="journal article" date="2008" name="Proc. Natl. Acad. Sci. U.S.A.">
        <title>Niche adaptation and genome expansion in the chlorophyll d-producing cyanobacterium Acaryochloris marina.</title>
        <authorList>
            <person name="Swingley W.D."/>
            <person name="Chen M."/>
            <person name="Cheung P.C."/>
            <person name="Conrad A.L."/>
            <person name="Dejesa L.C."/>
            <person name="Hao J."/>
            <person name="Honchak B.M."/>
            <person name="Karbach L.E."/>
            <person name="Kurdoglu A."/>
            <person name="Lahiri S."/>
            <person name="Mastrian S.D."/>
            <person name="Miyashita H."/>
            <person name="Page L."/>
            <person name="Ramakrishna P."/>
            <person name="Satoh S."/>
            <person name="Sattley W.M."/>
            <person name="Shimada Y."/>
            <person name="Taylor H.L."/>
            <person name="Tomo T."/>
            <person name="Tsuchiya T."/>
            <person name="Wang Z.T."/>
            <person name="Raymond J."/>
            <person name="Mimuro M."/>
            <person name="Blankenship R.E."/>
            <person name="Touchman J.W."/>
        </authorList>
    </citation>
    <scope>NUCLEOTIDE SEQUENCE [LARGE SCALE GENOMIC DNA]</scope>
    <source>
        <strain evidence="4">MBIC 11017</strain>
    </source>
</reference>
<dbReference type="AlphaFoldDB" id="B0C5A3"/>
<dbReference type="SUPFAM" id="SSF111331">
    <property type="entry name" value="NAD kinase/diacylglycerol kinase-like"/>
    <property type="match status" value="1"/>
</dbReference>
<dbReference type="SMART" id="SM00851">
    <property type="entry name" value="MGS"/>
    <property type="match status" value="1"/>
</dbReference>
<dbReference type="Gene3D" id="3.40.50.1380">
    <property type="entry name" value="Methylglyoxal synthase-like domain"/>
    <property type="match status" value="1"/>
</dbReference>
<evidence type="ECO:0000313" key="3">
    <source>
        <dbReference type="EMBL" id="ABW26343.1"/>
    </source>
</evidence>
<dbReference type="Gene3D" id="2.60.200.40">
    <property type="match status" value="1"/>
</dbReference>
<dbReference type="InterPro" id="IPR004363">
    <property type="entry name" value="Methylgl_synth"/>
</dbReference>
<dbReference type="GO" id="GO:0005829">
    <property type="term" value="C:cytosol"/>
    <property type="evidence" value="ECO:0007669"/>
    <property type="project" value="TreeGrafter"/>
</dbReference>
<dbReference type="SUPFAM" id="SSF52335">
    <property type="entry name" value="Methylglyoxal synthase-like"/>
    <property type="match status" value="1"/>
</dbReference>
<accession>B0C5A3</accession>
<dbReference type="GO" id="GO:0008929">
    <property type="term" value="F:methylglyoxal synthase activity"/>
    <property type="evidence" value="ECO:0007669"/>
    <property type="project" value="InterPro"/>
</dbReference>
<dbReference type="GO" id="GO:0016301">
    <property type="term" value="F:kinase activity"/>
    <property type="evidence" value="ECO:0007669"/>
    <property type="project" value="InterPro"/>
</dbReference>
<dbReference type="HOGENOM" id="CLU_045532_2_0_3"/>
<dbReference type="eggNOG" id="COG1597">
    <property type="taxonomic scope" value="Bacteria"/>
</dbReference>
<name>B0C5A3_ACAM1</name>
<dbReference type="NCBIfam" id="NF003559">
    <property type="entry name" value="PRK05234.1"/>
    <property type="match status" value="1"/>
</dbReference>
<gene>
    <name evidence="3" type="ordered locus">AM1_1309</name>
</gene>
<dbReference type="GO" id="GO:0019242">
    <property type="term" value="P:methylglyoxal biosynthetic process"/>
    <property type="evidence" value="ECO:0007669"/>
    <property type="project" value="InterPro"/>
</dbReference>
<evidence type="ECO:0000259" key="1">
    <source>
        <dbReference type="PROSITE" id="PS50146"/>
    </source>
</evidence>
<dbReference type="InterPro" id="IPR017438">
    <property type="entry name" value="ATP-NAD_kinase_N"/>
</dbReference>
<dbReference type="EMBL" id="CP000828">
    <property type="protein sequence ID" value="ABW26343.1"/>
    <property type="molecule type" value="Genomic_DNA"/>
</dbReference>
<dbReference type="NCBIfam" id="NF002033">
    <property type="entry name" value="PRK00861.1"/>
    <property type="match status" value="1"/>
</dbReference>
<proteinExistence type="predicted"/>
<dbReference type="eggNOG" id="COG1803">
    <property type="taxonomic scope" value="Bacteria"/>
</dbReference>
<evidence type="ECO:0000313" key="4">
    <source>
        <dbReference type="Proteomes" id="UP000000268"/>
    </source>
</evidence>
<keyword evidence="4" id="KW-1185">Reference proteome</keyword>
<dbReference type="Pfam" id="PF19279">
    <property type="entry name" value="YegS_C"/>
    <property type="match status" value="1"/>
</dbReference>
<feature type="domain" description="DAGKc" evidence="1">
    <location>
        <begin position="122"/>
        <end position="259"/>
    </location>
</feature>
<dbReference type="InterPro" id="IPR045540">
    <property type="entry name" value="YegS/DAGK_C"/>
</dbReference>
<dbReference type="PROSITE" id="PS51855">
    <property type="entry name" value="MGS"/>
    <property type="match status" value="1"/>
</dbReference>
<evidence type="ECO:0000259" key="2">
    <source>
        <dbReference type="PROSITE" id="PS51855"/>
    </source>
</evidence>
<protein>
    <recommendedName>
        <fullName evidence="5">Methylglyoxal synthase</fullName>
    </recommendedName>
</protein>
<dbReference type="RefSeq" id="WP_012161880.1">
    <property type="nucleotide sequence ID" value="NC_009925.1"/>
</dbReference>
<dbReference type="PANTHER" id="PTHR30492:SF0">
    <property type="entry name" value="METHYLGLYOXAL SYNTHASE"/>
    <property type="match status" value="1"/>
</dbReference>
<dbReference type="InterPro" id="IPR011607">
    <property type="entry name" value="MGS-like_dom"/>
</dbReference>
<dbReference type="KEGG" id="amr:AM1_1309"/>
<organism evidence="3 4">
    <name type="scientific">Acaryochloris marina (strain MBIC 11017)</name>
    <dbReference type="NCBI Taxonomy" id="329726"/>
    <lineage>
        <taxon>Bacteria</taxon>
        <taxon>Bacillati</taxon>
        <taxon>Cyanobacteriota</taxon>
        <taxon>Cyanophyceae</taxon>
        <taxon>Acaryochloridales</taxon>
        <taxon>Acaryochloridaceae</taxon>
        <taxon>Acaryochloris</taxon>
    </lineage>
</organism>
<dbReference type="InterPro" id="IPR036914">
    <property type="entry name" value="MGS-like_dom_sf"/>
</dbReference>
<dbReference type="Proteomes" id="UP000000268">
    <property type="component" value="Chromosome"/>
</dbReference>
<dbReference type="Pfam" id="PF00781">
    <property type="entry name" value="DAGK_cat"/>
    <property type="match status" value="1"/>
</dbReference>
<dbReference type="OrthoDB" id="142078at2"/>
<dbReference type="SMART" id="SM00046">
    <property type="entry name" value="DAGKc"/>
    <property type="match status" value="1"/>
</dbReference>
<dbReference type="PANTHER" id="PTHR30492">
    <property type="entry name" value="METHYLGLYOXAL SYNTHASE"/>
    <property type="match status" value="1"/>
</dbReference>
<dbReference type="Pfam" id="PF02142">
    <property type="entry name" value="MGS"/>
    <property type="match status" value="1"/>
</dbReference>
<feature type="domain" description="MGS-like" evidence="2">
    <location>
        <begin position="1"/>
        <end position="145"/>
    </location>
</feature>
<evidence type="ECO:0008006" key="5">
    <source>
        <dbReference type="Google" id="ProtNLM"/>
    </source>
</evidence>
<dbReference type="InterPro" id="IPR001206">
    <property type="entry name" value="Diacylglycerol_kinase_cat_dom"/>
</dbReference>
<dbReference type="InterPro" id="IPR016064">
    <property type="entry name" value="NAD/diacylglycerol_kinase_sf"/>
</dbReference>
<dbReference type="PROSITE" id="PS50146">
    <property type="entry name" value="DAGK"/>
    <property type="match status" value="1"/>
</dbReference>
<dbReference type="Gene3D" id="3.40.50.10330">
    <property type="entry name" value="Probable inorganic polyphosphate/atp-NAD kinase, domain 1"/>
    <property type="match status" value="1"/>
</dbReference>
<dbReference type="STRING" id="329726.AM1_1309"/>
<sequence>MPNSIALIAHESKKNDIVTLVQRYHSLLNRYLIVATPDTGKWIQDATNLTVETVVSEADGGLLQIAARLVSSEVVGVIFLMDTINVPSQLPDVQALLRVCNRYEVPLATNIATAELAIQGVAKRRDAYLIFNPIAGQGNPDRDLALIQKILEPQMNLHIILTQPDIDPVEQAKEAITAIQSAQSEDSTACIIASGGDGTVSAIAGTTLETGIPVGIIPRGTANAFAVALGLPTDLKRACETIAAGNTRMVDAAYCNDIPMVLLAGVGFEAQMVNNASRELKNRIGTLAYVLSAAQQFFAQKDFNATVELDGQVLEFKTGAVTIANAAPPSSISAQGFGAVIPDDGLLEVTIPTSKTLLQDINTSATLLASALVKTQFEDRNLVCLRTHQLKVTTDPPQTLVVDGEVLEANPIEFICVPKGLTVFSPLLTT</sequence>